<organism evidence="1 2">
    <name type="scientific">Pedobacter helvus</name>
    <dbReference type="NCBI Taxonomy" id="2563444"/>
    <lineage>
        <taxon>Bacteria</taxon>
        <taxon>Pseudomonadati</taxon>
        <taxon>Bacteroidota</taxon>
        <taxon>Sphingobacteriia</taxon>
        <taxon>Sphingobacteriales</taxon>
        <taxon>Sphingobacteriaceae</taxon>
        <taxon>Pedobacter</taxon>
    </lineage>
</organism>
<dbReference type="PROSITE" id="PS51257">
    <property type="entry name" value="PROKAR_LIPOPROTEIN"/>
    <property type="match status" value="1"/>
</dbReference>
<keyword evidence="2" id="KW-1185">Reference proteome</keyword>
<dbReference type="Proteomes" id="UP001517367">
    <property type="component" value="Unassembled WGS sequence"/>
</dbReference>
<dbReference type="RefSeq" id="WP_138729640.1">
    <property type="nucleotide sequence ID" value="NZ_SRMP02000002.1"/>
</dbReference>
<evidence type="ECO:0000313" key="1">
    <source>
        <dbReference type="EMBL" id="MFN0290412.1"/>
    </source>
</evidence>
<protein>
    <submittedName>
        <fullName evidence="1">Uncharacterized protein</fullName>
    </submittedName>
</protein>
<dbReference type="SUPFAM" id="SSF50939">
    <property type="entry name" value="Sialidases"/>
    <property type="match status" value="1"/>
</dbReference>
<dbReference type="EMBL" id="SRMP02000002">
    <property type="protein sequence ID" value="MFN0290412.1"/>
    <property type="molecule type" value="Genomic_DNA"/>
</dbReference>
<dbReference type="InterPro" id="IPR036278">
    <property type="entry name" value="Sialidase_sf"/>
</dbReference>
<reference evidence="1 2" key="1">
    <citation type="submission" date="2024-12" db="EMBL/GenBank/DDBJ databases">
        <authorList>
            <person name="Hu S."/>
        </authorList>
    </citation>
    <scope>NUCLEOTIDE SEQUENCE [LARGE SCALE GENOMIC DNA]</scope>
    <source>
        <strain evidence="1 2">P-25</strain>
    </source>
</reference>
<gene>
    <name evidence="1" type="ORF">E5L68_003365</name>
</gene>
<evidence type="ECO:0000313" key="2">
    <source>
        <dbReference type="Proteomes" id="UP001517367"/>
    </source>
</evidence>
<name>A0ABW9JHK9_9SPHI</name>
<comment type="caution">
    <text evidence="1">The sequence shown here is derived from an EMBL/GenBank/DDBJ whole genome shotgun (WGS) entry which is preliminary data.</text>
</comment>
<sequence>MKNLSLLFTGLILLLSACKKSTIDPQKTDELQDRNGAVQEVFGGQLFNDAANFIPSFDGNYALIRTNSENKQFQYTKDAGATWQELKSVKEVFAVNDKGFYVYDPQTGARQFSKLGAADAGFSYNITGGEFILGKDDYIYDFNPFINTNKVTLINTLNGQTTVVNNQADTLGKYCGQDQNGGIAFINHKGLSIHQPRSNEWVFHPFNIVRLYFTSNNVSQPSKFHFNGYNQLVIADQIGYHVYQIGQKNALRTFNWPNPYTQNYENPKKIEINQNGDVFATILRYGGKPVMFKITDGNMAAYPRSTYTVCKGAYTYEMHPLTAKKISAAKTENINGLLKEARDFKNAYITATKVYAIYPIEPAYSYYNGEASPGADTVLCYDRNTNTNKFLSVSGHFNFVYQDGNKAFVSGNNVLMYTANHGDTWEKIVSPITNNLVEVKKIGNTYYGMCKTVDTYTSTYGTSYSNSFKMLSSIDLKTWTLLPNAAYDSKAGSGPSTFTKDGFLSYISSTTGGLIFKNYSTDFGKTWQSTSDPVIVFSAELNDGKLVNFNHNGGSQLYYDVYERNGITGELKARITYNAPTGRSFTTSTPRTPVVGENGSFYFFNSDKIYQLN</sequence>
<proteinExistence type="predicted"/>
<accession>A0ABW9JHK9</accession>